<dbReference type="InterPro" id="IPR050983">
    <property type="entry name" value="GST_Omega/HSP26"/>
</dbReference>
<dbReference type="GO" id="GO:0005737">
    <property type="term" value="C:cytoplasm"/>
    <property type="evidence" value="ECO:0007669"/>
    <property type="project" value="TreeGrafter"/>
</dbReference>
<proteinExistence type="predicted"/>
<evidence type="ECO:0000259" key="1">
    <source>
        <dbReference type="PROSITE" id="PS50404"/>
    </source>
</evidence>
<dbReference type="InterPro" id="IPR036282">
    <property type="entry name" value="Glutathione-S-Trfase_C_sf"/>
</dbReference>
<dbReference type="InterPro" id="IPR004045">
    <property type="entry name" value="Glutathione_S-Trfase_N"/>
</dbReference>
<dbReference type="Gene3D" id="3.40.30.10">
    <property type="entry name" value="Glutaredoxin"/>
    <property type="match status" value="1"/>
</dbReference>
<feature type="domain" description="GST N-terminal" evidence="1">
    <location>
        <begin position="1"/>
        <end position="80"/>
    </location>
</feature>
<dbReference type="KEGG" id="mpad:KEF85_02770"/>
<accession>A0A975MQ26</accession>
<dbReference type="AlphaFoldDB" id="A0A975MQ26"/>
<dbReference type="SUPFAM" id="SSF52833">
    <property type="entry name" value="Thioredoxin-like"/>
    <property type="match status" value="1"/>
</dbReference>
<dbReference type="PROSITE" id="PS50405">
    <property type="entry name" value="GST_CTER"/>
    <property type="match status" value="1"/>
</dbReference>
<organism evidence="3 4">
    <name type="scientific">Methylomonas paludis</name>
    <dbReference type="NCBI Taxonomy" id="1173101"/>
    <lineage>
        <taxon>Bacteria</taxon>
        <taxon>Pseudomonadati</taxon>
        <taxon>Pseudomonadota</taxon>
        <taxon>Gammaproteobacteria</taxon>
        <taxon>Methylococcales</taxon>
        <taxon>Methylococcaceae</taxon>
        <taxon>Methylomonas</taxon>
    </lineage>
</organism>
<dbReference type="InterPro" id="IPR010987">
    <property type="entry name" value="Glutathione-S-Trfase_C-like"/>
</dbReference>
<dbReference type="PROSITE" id="PS50404">
    <property type="entry name" value="GST_NTER"/>
    <property type="match status" value="1"/>
</dbReference>
<dbReference type="PANTHER" id="PTHR43968:SF6">
    <property type="entry name" value="GLUTATHIONE S-TRANSFERASE OMEGA"/>
    <property type="match status" value="1"/>
</dbReference>
<dbReference type="Gene3D" id="1.20.1050.10">
    <property type="match status" value="1"/>
</dbReference>
<dbReference type="PROSITE" id="PS51354">
    <property type="entry name" value="GLUTAREDOXIN_2"/>
    <property type="match status" value="1"/>
</dbReference>
<reference evidence="3" key="1">
    <citation type="submission" date="2021-04" db="EMBL/GenBank/DDBJ databases">
        <title>Draft genome sequence data of methanotrophic Methylovulum sp. strain S1L and Methylomonas sp. strain S2AM isolated from boreal lake water columns.</title>
        <authorList>
            <person name="Rissanen A.J."/>
            <person name="Mangayil R."/>
            <person name="Svenning M.M."/>
            <person name="Khanongnuch R."/>
        </authorList>
    </citation>
    <scope>NUCLEOTIDE SEQUENCE</scope>
    <source>
        <strain evidence="3">S2AM</strain>
    </source>
</reference>
<protein>
    <submittedName>
        <fullName evidence="3">Glutathione S-transferase</fullName>
    </submittedName>
</protein>
<sequence length="213" mass="24446">MTPILYSFRRCPYAMRARLALAVAQISVELREVALRNKPAELLNISPKATVPVLQLDNGKVLEQSLDIMDWALAQNDPEHWLESASHSQARQLISENDGQFKYYLDRYKYPDRYPQHSQQFYRQQAEIFIQTLENCLQKQAFLCGGHFALADAAILPFIRQFAAVDSDWFNNAPYPSVQQWLANFIDSGIFAAIMPAYPVWQPNSPVLYFPAT</sequence>
<dbReference type="PANTHER" id="PTHR43968">
    <property type="match status" value="1"/>
</dbReference>
<dbReference type="CDD" id="cd03060">
    <property type="entry name" value="GST_N_Omega_like"/>
    <property type="match status" value="1"/>
</dbReference>
<dbReference type="EMBL" id="CP073754">
    <property type="protein sequence ID" value="QWF71426.1"/>
    <property type="molecule type" value="Genomic_DNA"/>
</dbReference>
<dbReference type="SFLD" id="SFLDS00019">
    <property type="entry name" value="Glutathione_Transferase_(cytos"/>
    <property type="match status" value="1"/>
</dbReference>
<dbReference type="CDD" id="cd03196">
    <property type="entry name" value="GST_C_5"/>
    <property type="match status" value="1"/>
</dbReference>
<evidence type="ECO:0000313" key="3">
    <source>
        <dbReference type="EMBL" id="QWF71426.1"/>
    </source>
</evidence>
<keyword evidence="4" id="KW-1185">Reference proteome</keyword>
<dbReference type="Pfam" id="PF13417">
    <property type="entry name" value="GST_N_3"/>
    <property type="match status" value="1"/>
</dbReference>
<dbReference type="SUPFAM" id="SSF47616">
    <property type="entry name" value="GST C-terminal domain-like"/>
    <property type="match status" value="1"/>
</dbReference>
<dbReference type="InterPro" id="IPR040079">
    <property type="entry name" value="Glutathione_S-Trfase"/>
</dbReference>
<evidence type="ECO:0000259" key="2">
    <source>
        <dbReference type="PROSITE" id="PS50405"/>
    </source>
</evidence>
<dbReference type="Pfam" id="PF13410">
    <property type="entry name" value="GST_C_2"/>
    <property type="match status" value="1"/>
</dbReference>
<feature type="domain" description="GST C-terminal" evidence="2">
    <location>
        <begin position="83"/>
        <end position="207"/>
    </location>
</feature>
<dbReference type="Proteomes" id="UP000676649">
    <property type="component" value="Chromosome"/>
</dbReference>
<name>A0A975MQ26_9GAMM</name>
<gene>
    <name evidence="3" type="ORF">KEF85_02770</name>
</gene>
<dbReference type="SFLD" id="SFLDG00358">
    <property type="entry name" value="Main_(cytGST)"/>
    <property type="match status" value="1"/>
</dbReference>
<dbReference type="InterPro" id="IPR036249">
    <property type="entry name" value="Thioredoxin-like_sf"/>
</dbReference>
<dbReference type="RefSeq" id="WP_215583211.1">
    <property type="nucleotide sequence ID" value="NZ_CP073754.1"/>
</dbReference>
<evidence type="ECO:0000313" key="4">
    <source>
        <dbReference type="Proteomes" id="UP000676649"/>
    </source>
</evidence>